<accession>A0A2W4R7B3</accession>
<reference evidence="2 3" key="1">
    <citation type="journal article" date="2018" name="Aquat. Microb. Ecol.">
        <title>Gammaproteobacterial methanotrophs dominate.</title>
        <authorList>
            <person name="Rissanen A.J."/>
            <person name="Saarenheimo J."/>
            <person name="Tiirola M."/>
            <person name="Peura S."/>
            <person name="Aalto S.L."/>
            <person name="Karvinen A."/>
            <person name="Nykanen H."/>
        </authorList>
    </citation>
    <scope>NUCLEOTIDE SEQUENCE [LARGE SCALE GENOMIC DNA]</scope>
    <source>
        <strain evidence="2">AMbin10</strain>
    </source>
</reference>
<evidence type="ECO:0000313" key="3">
    <source>
        <dbReference type="Proteomes" id="UP000249396"/>
    </source>
</evidence>
<gene>
    <name evidence="2" type="ORF">DM484_10435</name>
</gene>
<dbReference type="Gene3D" id="3.30.160.250">
    <property type="match status" value="1"/>
</dbReference>
<proteinExistence type="predicted"/>
<dbReference type="InterPro" id="IPR035069">
    <property type="entry name" value="TTHA1013/TTHA0281-like"/>
</dbReference>
<feature type="domain" description="HicB-like antitoxin of toxin-antitoxin system" evidence="1">
    <location>
        <begin position="5"/>
        <end position="63"/>
    </location>
</feature>
<sequence>MKITYPVLFEAQPEGGFTVTFPDFPEAITEGDTIEQARFNAAECLSLVLDVRMEQRDSIPIPLLPEGTETVEPDAATHAALLVHLNREYEHKSFY</sequence>
<dbReference type="PANTHER" id="PTHR34504:SF4">
    <property type="entry name" value="ANTITOXIN HICB"/>
    <property type="match status" value="1"/>
</dbReference>
<dbReference type="PANTHER" id="PTHR34504">
    <property type="entry name" value="ANTITOXIN HICB"/>
    <property type="match status" value="1"/>
</dbReference>
<dbReference type="EMBL" id="QJPH01000288">
    <property type="protein sequence ID" value="PZN80085.1"/>
    <property type="molecule type" value="Genomic_DNA"/>
</dbReference>
<dbReference type="InterPro" id="IPR031807">
    <property type="entry name" value="HicB-like"/>
</dbReference>
<evidence type="ECO:0000259" key="1">
    <source>
        <dbReference type="Pfam" id="PF15919"/>
    </source>
</evidence>
<dbReference type="AlphaFoldDB" id="A0A2W4R7B3"/>
<dbReference type="SUPFAM" id="SSF143100">
    <property type="entry name" value="TTHA1013/TTHA0281-like"/>
    <property type="match status" value="1"/>
</dbReference>
<evidence type="ECO:0000313" key="2">
    <source>
        <dbReference type="EMBL" id="PZN80085.1"/>
    </source>
</evidence>
<dbReference type="Proteomes" id="UP000249396">
    <property type="component" value="Unassembled WGS sequence"/>
</dbReference>
<protein>
    <submittedName>
        <fullName evidence="2">HicB family protein</fullName>
    </submittedName>
</protein>
<dbReference type="InterPro" id="IPR051404">
    <property type="entry name" value="TA_system_antitoxin"/>
</dbReference>
<dbReference type="Pfam" id="PF15919">
    <property type="entry name" value="HicB_lk_antitox"/>
    <property type="match status" value="1"/>
</dbReference>
<comment type="caution">
    <text evidence="2">The sequence shown here is derived from an EMBL/GenBank/DDBJ whole genome shotgun (WGS) entry which is preliminary data.</text>
</comment>
<organism evidence="2 3">
    <name type="scientific">Candidatus Methylumidiphilus alinenensis</name>
    <dbReference type="NCBI Taxonomy" id="2202197"/>
    <lineage>
        <taxon>Bacteria</taxon>
        <taxon>Pseudomonadati</taxon>
        <taxon>Pseudomonadota</taxon>
        <taxon>Gammaproteobacteria</taxon>
        <taxon>Methylococcales</taxon>
        <taxon>Candidatus Methylumidiphilus</taxon>
    </lineage>
</organism>
<name>A0A2W4R7B3_9GAMM</name>